<proteinExistence type="predicted"/>
<evidence type="ECO:0000313" key="1">
    <source>
        <dbReference type="EMBL" id="KAK4219356.1"/>
    </source>
</evidence>
<name>A0AAN6YIK4_9PEZI</name>
<protein>
    <submittedName>
        <fullName evidence="1">Uncharacterized protein</fullName>
    </submittedName>
</protein>
<gene>
    <name evidence="1" type="ORF">QBC37DRAFT_134379</name>
</gene>
<dbReference type="Proteomes" id="UP001301769">
    <property type="component" value="Unassembled WGS sequence"/>
</dbReference>
<reference evidence="1" key="1">
    <citation type="journal article" date="2023" name="Mol. Phylogenet. Evol.">
        <title>Genome-scale phylogeny and comparative genomics of the fungal order Sordariales.</title>
        <authorList>
            <person name="Hensen N."/>
            <person name="Bonometti L."/>
            <person name="Westerberg I."/>
            <person name="Brannstrom I.O."/>
            <person name="Guillou S."/>
            <person name="Cros-Aarteil S."/>
            <person name="Calhoun S."/>
            <person name="Haridas S."/>
            <person name="Kuo A."/>
            <person name="Mondo S."/>
            <person name="Pangilinan J."/>
            <person name="Riley R."/>
            <person name="LaButti K."/>
            <person name="Andreopoulos B."/>
            <person name="Lipzen A."/>
            <person name="Chen C."/>
            <person name="Yan M."/>
            <person name="Daum C."/>
            <person name="Ng V."/>
            <person name="Clum A."/>
            <person name="Steindorff A."/>
            <person name="Ohm R.A."/>
            <person name="Martin F."/>
            <person name="Silar P."/>
            <person name="Natvig D.O."/>
            <person name="Lalanne C."/>
            <person name="Gautier V."/>
            <person name="Ament-Velasquez S.L."/>
            <person name="Kruys A."/>
            <person name="Hutchinson M.I."/>
            <person name="Powell A.J."/>
            <person name="Barry K."/>
            <person name="Miller A.N."/>
            <person name="Grigoriev I.V."/>
            <person name="Debuchy R."/>
            <person name="Gladieux P."/>
            <person name="Hiltunen Thoren M."/>
            <person name="Johannesson H."/>
        </authorList>
    </citation>
    <scope>NUCLEOTIDE SEQUENCE</scope>
    <source>
        <strain evidence="1">PSN293</strain>
    </source>
</reference>
<keyword evidence="2" id="KW-1185">Reference proteome</keyword>
<sequence length="201" mass="22983">MGDTTGVLEWSVGPFLRWMGNTQYYRQIRIARGERMKWAGIWSSKGQAKIMGCASQCQGAPRPSHCTILAWKFSRSLWYKTTLFCLDLGLIVPGERLQLHMYQDSEFWRIQQVNRSPGLRASLPPKAVLHLNPSVLIRISGGMGWSCVTVHWMPPVPPNKIGRAYSCFGVACSRYVLKCGWRFDKSWIEHISRGTLYKTQD</sequence>
<dbReference type="EMBL" id="MU858048">
    <property type="protein sequence ID" value="KAK4219356.1"/>
    <property type="molecule type" value="Genomic_DNA"/>
</dbReference>
<organism evidence="1 2">
    <name type="scientific">Rhypophila decipiens</name>
    <dbReference type="NCBI Taxonomy" id="261697"/>
    <lineage>
        <taxon>Eukaryota</taxon>
        <taxon>Fungi</taxon>
        <taxon>Dikarya</taxon>
        <taxon>Ascomycota</taxon>
        <taxon>Pezizomycotina</taxon>
        <taxon>Sordariomycetes</taxon>
        <taxon>Sordariomycetidae</taxon>
        <taxon>Sordariales</taxon>
        <taxon>Naviculisporaceae</taxon>
        <taxon>Rhypophila</taxon>
    </lineage>
</organism>
<reference evidence="1" key="2">
    <citation type="submission" date="2023-05" db="EMBL/GenBank/DDBJ databases">
        <authorList>
            <consortium name="Lawrence Berkeley National Laboratory"/>
            <person name="Steindorff A."/>
            <person name="Hensen N."/>
            <person name="Bonometti L."/>
            <person name="Westerberg I."/>
            <person name="Brannstrom I.O."/>
            <person name="Guillou S."/>
            <person name="Cros-Aarteil S."/>
            <person name="Calhoun S."/>
            <person name="Haridas S."/>
            <person name="Kuo A."/>
            <person name="Mondo S."/>
            <person name="Pangilinan J."/>
            <person name="Riley R."/>
            <person name="Labutti K."/>
            <person name="Andreopoulos B."/>
            <person name="Lipzen A."/>
            <person name="Chen C."/>
            <person name="Yanf M."/>
            <person name="Daum C."/>
            <person name="Ng V."/>
            <person name="Clum A."/>
            <person name="Ohm R."/>
            <person name="Martin F."/>
            <person name="Silar P."/>
            <person name="Natvig D."/>
            <person name="Lalanne C."/>
            <person name="Gautier V."/>
            <person name="Ament-Velasquez S.L."/>
            <person name="Kruys A."/>
            <person name="Hutchinson M.I."/>
            <person name="Powell A.J."/>
            <person name="Barry K."/>
            <person name="Miller A.N."/>
            <person name="Grigoriev I.V."/>
            <person name="Debuchy R."/>
            <person name="Gladieux P."/>
            <person name="Thoren M.H."/>
            <person name="Johannesson H."/>
        </authorList>
    </citation>
    <scope>NUCLEOTIDE SEQUENCE</scope>
    <source>
        <strain evidence="1">PSN293</strain>
    </source>
</reference>
<dbReference type="AlphaFoldDB" id="A0AAN6YIK4"/>
<accession>A0AAN6YIK4</accession>
<comment type="caution">
    <text evidence="1">The sequence shown here is derived from an EMBL/GenBank/DDBJ whole genome shotgun (WGS) entry which is preliminary data.</text>
</comment>
<evidence type="ECO:0000313" key="2">
    <source>
        <dbReference type="Proteomes" id="UP001301769"/>
    </source>
</evidence>